<protein>
    <submittedName>
        <fullName evidence="1">Uncharacterized protein</fullName>
    </submittedName>
</protein>
<dbReference type="EMBL" id="ML120403">
    <property type="protein sequence ID" value="RPA97573.1"/>
    <property type="molecule type" value="Genomic_DNA"/>
</dbReference>
<evidence type="ECO:0000313" key="2">
    <source>
        <dbReference type="Proteomes" id="UP000276215"/>
    </source>
</evidence>
<evidence type="ECO:0000313" key="1">
    <source>
        <dbReference type="EMBL" id="RPA97573.1"/>
    </source>
</evidence>
<dbReference type="Proteomes" id="UP000276215">
    <property type="component" value="Unassembled WGS sequence"/>
</dbReference>
<organism evidence="1 2">
    <name type="scientific">Choiromyces venosus 120613-1</name>
    <dbReference type="NCBI Taxonomy" id="1336337"/>
    <lineage>
        <taxon>Eukaryota</taxon>
        <taxon>Fungi</taxon>
        <taxon>Dikarya</taxon>
        <taxon>Ascomycota</taxon>
        <taxon>Pezizomycotina</taxon>
        <taxon>Pezizomycetes</taxon>
        <taxon>Pezizales</taxon>
        <taxon>Tuberaceae</taxon>
        <taxon>Choiromyces</taxon>
    </lineage>
</organism>
<proteinExistence type="predicted"/>
<name>A0A3N4JH72_9PEZI</name>
<keyword evidence="2" id="KW-1185">Reference proteome</keyword>
<reference evidence="1 2" key="1">
    <citation type="journal article" date="2018" name="Nat. Ecol. Evol.">
        <title>Pezizomycetes genomes reveal the molecular basis of ectomycorrhizal truffle lifestyle.</title>
        <authorList>
            <person name="Murat C."/>
            <person name="Payen T."/>
            <person name="Noel B."/>
            <person name="Kuo A."/>
            <person name="Morin E."/>
            <person name="Chen J."/>
            <person name="Kohler A."/>
            <person name="Krizsan K."/>
            <person name="Balestrini R."/>
            <person name="Da Silva C."/>
            <person name="Montanini B."/>
            <person name="Hainaut M."/>
            <person name="Levati E."/>
            <person name="Barry K.W."/>
            <person name="Belfiori B."/>
            <person name="Cichocki N."/>
            <person name="Clum A."/>
            <person name="Dockter R.B."/>
            <person name="Fauchery L."/>
            <person name="Guy J."/>
            <person name="Iotti M."/>
            <person name="Le Tacon F."/>
            <person name="Lindquist E.A."/>
            <person name="Lipzen A."/>
            <person name="Malagnac F."/>
            <person name="Mello A."/>
            <person name="Molinier V."/>
            <person name="Miyauchi S."/>
            <person name="Poulain J."/>
            <person name="Riccioni C."/>
            <person name="Rubini A."/>
            <person name="Sitrit Y."/>
            <person name="Splivallo R."/>
            <person name="Traeger S."/>
            <person name="Wang M."/>
            <person name="Zifcakova L."/>
            <person name="Wipf D."/>
            <person name="Zambonelli A."/>
            <person name="Paolocci F."/>
            <person name="Nowrousian M."/>
            <person name="Ottonello S."/>
            <person name="Baldrian P."/>
            <person name="Spatafora J.W."/>
            <person name="Henrissat B."/>
            <person name="Nagy L.G."/>
            <person name="Aury J.M."/>
            <person name="Wincker P."/>
            <person name="Grigoriev I.V."/>
            <person name="Bonfante P."/>
            <person name="Martin F.M."/>
        </authorList>
    </citation>
    <scope>NUCLEOTIDE SEQUENCE [LARGE SCALE GENOMIC DNA]</scope>
    <source>
        <strain evidence="1 2">120613-1</strain>
    </source>
</reference>
<sequence length="111" mass="13217">MNQVGWRREMQSRDKDEISLFELLSKNCLDKKPRSGRPKALTDTEIDHLVVTVKCDFHTWQMCLVNIQREARLSHVSDSTIWKALRSRGIRPYREMFKFILKSKNKVVRLK</sequence>
<dbReference type="AlphaFoldDB" id="A0A3N4JH72"/>
<dbReference type="OrthoDB" id="5405453at2759"/>
<gene>
    <name evidence="1" type="ORF">L873DRAFT_1918826</name>
</gene>
<accession>A0A3N4JH72</accession>